<dbReference type="Proteomes" id="UP000077202">
    <property type="component" value="Unassembled WGS sequence"/>
</dbReference>
<keyword evidence="7" id="KW-0961">Cell wall biogenesis/degradation</keyword>
<evidence type="ECO:0000256" key="1">
    <source>
        <dbReference type="ARBA" id="ARBA00000382"/>
    </source>
</evidence>
<evidence type="ECO:0000259" key="10">
    <source>
        <dbReference type="Pfam" id="PF03639"/>
    </source>
</evidence>
<dbReference type="GO" id="GO:0000272">
    <property type="term" value="P:polysaccharide catabolic process"/>
    <property type="evidence" value="ECO:0007669"/>
    <property type="project" value="UniProtKB-KW"/>
</dbReference>
<dbReference type="Gene3D" id="2.70.98.30">
    <property type="entry name" value="Golgi alpha-mannosidase II, domain 4"/>
    <property type="match status" value="1"/>
</dbReference>
<dbReference type="EMBL" id="LVLJ01002438">
    <property type="protein sequence ID" value="OAE24992.1"/>
    <property type="molecule type" value="Genomic_DNA"/>
</dbReference>
<dbReference type="InterPro" id="IPR005200">
    <property type="entry name" value="Endo-beta-glucanase"/>
</dbReference>
<keyword evidence="6" id="KW-0326">Glycosidase</keyword>
<dbReference type="GO" id="GO:0071555">
    <property type="term" value="P:cell wall organization"/>
    <property type="evidence" value="ECO:0007669"/>
    <property type="project" value="UniProtKB-KW"/>
</dbReference>
<comment type="caution">
    <text evidence="12">The sequence shown here is derived from an EMBL/GenBank/DDBJ whole genome shotgun (WGS) entry which is preliminary data.</text>
</comment>
<sequence>MVYSMEQPFPLAASTVAPDPTDLWAAQIRKPPYPTNSAWLNFVLNKGSCAEYLHPYMIQSLDGRVSVCYPSRGVDPAFIFQAFVPNLSVSCKEEGSTSHVVAHYDDLSVTLEFGSKLSVPLVRGCPYITFLFKDGTPVFSTIHAVLELRSNAEETRHKLVMNNGQTWIVYASSTLPLNKDLSTGDHSFKGVVRIACVPSGDGSEDVLDRYSMCYPVGGMADLSVAFQMRYSWRTLGWGELLMLSLPHHRQILQRHKITLPAFAYASIDGPLEGIVGDHWTLRTEPLSIGWYSQHGVSPPEAKDDIIRAALKEVDQLCPTQLTIPSTYFNGKALARAARLGLIAEEVSCPAIVDRVHEFLVRSLTPWFDGTFAGNALLYDGKWGGVVSRDGARDPGADFGLAMYNDHHFHFGYFCYAGAVLAKLDPSWGQTWRCHLYALARDYMNTDPADHDFTRLRCFDPWVMHSWAGGLTEFADGRNQESTSEAVNAYYAAALVGLAFGDPHLINVGLTLTALENLSSRTLWHVKSDNNIYEPAFVSANKLVGVLWANKRDTNLWFAPRDNREMCLGIQVLPISPITEIMFPDIEFVKELVEWALPALSRDGVTDAWRGFVYALMALYQPTKAHRLIHELVAHDDGNSLTNLLCLVISRDEDKSEPKAESRKRALHQSDMSSTKRYSSNGVQYAVGCTITTADSPKAFHHRNTKFSSILSSDINPRRTCPV</sequence>
<keyword evidence="8" id="KW-0624">Polysaccharide degradation</keyword>
<dbReference type="InterPro" id="IPR040720">
    <property type="entry name" value="GH81_C"/>
</dbReference>
<feature type="domain" description="Glycosyl hydrolase family 81 N-terminal" evidence="10">
    <location>
        <begin position="29"/>
        <end position="288"/>
    </location>
</feature>
<evidence type="ECO:0000256" key="9">
    <source>
        <dbReference type="SAM" id="MobiDB-lite"/>
    </source>
</evidence>
<reference evidence="12" key="1">
    <citation type="submission" date="2016-03" db="EMBL/GenBank/DDBJ databases">
        <title>Mechanisms controlling the formation of the plant cell surface in tip-growing cells are functionally conserved among land plants.</title>
        <authorList>
            <person name="Honkanen S."/>
            <person name="Jones V.A."/>
            <person name="Morieri G."/>
            <person name="Champion C."/>
            <person name="Hetherington A.J."/>
            <person name="Kelly S."/>
            <person name="Saint-Marcoux D."/>
            <person name="Proust H."/>
            <person name="Prescott H."/>
            <person name="Dolan L."/>
        </authorList>
    </citation>
    <scope>NUCLEOTIDE SEQUENCE [LARGE SCALE GENOMIC DNA]</scope>
    <source>
        <tissue evidence="12">Whole gametophyte</tissue>
    </source>
</reference>
<evidence type="ECO:0000256" key="3">
    <source>
        <dbReference type="ARBA" id="ARBA00012780"/>
    </source>
</evidence>
<feature type="region of interest" description="Disordered" evidence="9">
    <location>
        <begin position="656"/>
        <end position="675"/>
    </location>
</feature>
<dbReference type="PROSITE" id="PS52008">
    <property type="entry name" value="GH81"/>
    <property type="match status" value="1"/>
</dbReference>
<evidence type="ECO:0000256" key="8">
    <source>
        <dbReference type="ARBA" id="ARBA00023326"/>
    </source>
</evidence>
<dbReference type="PANTHER" id="PTHR31983:SF0">
    <property type="entry name" value="GLUCAN ENDO-1,3-BETA-D-GLUCOSIDASE 2"/>
    <property type="match status" value="1"/>
</dbReference>
<dbReference type="Pfam" id="PF17652">
    <property type="entry name" value="Glyco_hydro81C"/>
    <property type="match status" value="1"/>
</dbReference>
<organism evidence="12 13">
    <name type="scientific">Marchantia polymorpha subsp. ruderalis</name>
    <dbReference type="NCBI Taxonomy" id="1480154"/>
    <lineage>
        <taxon>Eukaryota</taxon>
        <taxon>Viridiplantae</taxon>
        <taxon>Streptophyta</taxon>
        <taxon>Embryophyta</taxon>
        <taxon>Marchantiophyta</taxon>
        <taxon>Marchantiopsida</taxon>
        <taxon>Marchantiidae</taxon>
        <taxon>Marchantiales</taxon>
        <taxon>Marchantiaceae</taxon>
        <taxon>Marchantia</taxon>
    </lineage>
</organism>
<dbReference type="Pfam" id="PF03639">
    <property type="entry name" value="Glyco_hydro_81"/>
    <property type="match status" value="1"/>
</dbReference>
<protein>
    <recommendedName>
        <fullName evidence="3">glucan endo-1,3-beta-D-glucosidase</fullName>
        <ecNumber evidence="3">3.2.1.39</ecNumber>
    </recommendedName>
</protein>
<evidence type="ECO:0000259" key="11">
    <source>
        <dbReference type="Pfam" id="PF17652"/>
    </source>
</evidence>
<dbReference type="GO" id="GO:0042973">
    <property type="term" value="F:glucan endo-1,3-beta-D-glucosidase activity"/>
    <property type="evidence" value="ECO:0007669"/>
    <property type="project" value="UniProtKB-EC"/>
</dbReference>
<evidence type="ECO:0000256" key="6">
    <source>
        <dbReference type="ARBA" id="ARBA00023295"/>
    </source>
</evidence>
<feature type="domain" description="Glycosyl hydrolase family 81 C-terminal" evidence="11">
    <location>
        <begin position="300"/>
        <end position="641"/>
    </location>
</feature>
<dbReference type="AlphaFoldDB" id="A0A176VXJ8"/>
<proteinExistence type="inferred from homology"/>
<comment type="catalytic activity">
    <reaction evidence="1">
        <text>Hydrolysis of (1-&gt;3)-beta-D-glucosidic linkages in (1-&gt;3)-beta-D-glucans.</text>
        <dbReference type="EC" id="3.2.1.39"/>
    </reaction>
</comment>
<evidence type="ECO:0000313" key="12">
    <source>
        <dbReference type="EMBL" id="OAE24992.1"/>
    </source>
</evidence>
<evidence type="ECO:0000256" key="5">
    <source>
        <dbReference type="ARBA" id="ARBA00023277"/>
    </source>
</evidence>
<gene>
    <name evidence="12" type="ORF">AXG93_3856s1210</name>
</gene>
<accession>A0A176VXJ8</accession>
<evidence type="ECO:0000313" key="13">
    <source>
        <dbReference type="Proteomes" id="UP000077202"/>
    </source>
</evidence>
<evidence type="ECO:0000256" key="2">
    <source>
        <dbReference type="ARBA" id="ARBA00010730"/>
    </source>
</evidence>
<keyword evidence="4" id="KW-0378">Hydrolase</keyword>
<dbReference type="PANTHER" id="PTHR31983">
    <property type="entry name" value="ENDO-1,3(4)-BETA-GLUCANASE 1"/>
    <property type="match status" value="1"/>
</dbReference>
<dbReference type="EC" id="3.2.1.39" evidence="3"/>
<evidence type="ECO:0000256" key="7">
    <source>
        <dbReference type="ARBA" id="ARBA00023316"/>
    </source>
</evidence>
<keyword evidence="5" id="KW-0119">Carbohydrate metabolism</keyword>
<evidence type="ECO:0000256" key="4">
    <source>
        <dbReference type="ARBA" id="ARBA00022801"/>
    </source>
</evidence>
<comment type="similarity">
    <text evidence="2">Belongs to the glycosyl hydrolase 81 family.</text>
</comment>
<dbReference type="GO" id="GO:0052861">
    <property type="term" value="F:endo-1,3(4)-beta-glucanase activity"/>
    <property type="evidence" value="ECO:0007669"/>
    <property type="project" value="InterPro"/>
</dbReference>
<name>A0A176VXJ8_MARPO</name>
<dbReference type="InterPro" id="IPR040451">
    <property type="entry name" value="GH81_N"/>
</dbReference>
<keyword evidence="13" id="KW-1185">Reference proteome</keyword>